<dbReference type="EMBL" id="WSRP01000037">
    <property type="protein sequence ID" value="MVX57592.1"/>
    <property type="molecule type" value="Genomic_DNA"/>
</dbReference>
<keyword evidence="3" id="KW-1185">Reference proteome</keyword>
<gene>
    <name evidence="2" type="ORF">E5987_10360</name>
</gene>
<dbReference type="Gene3D" id="3.40.50.300">
    <property type="entry name" value="P-loop containing nucleotide triphosphate hydrolases"/>
    <property type="match status" value="1"/>
</dbReference>
<protein>
    <recommendedName>
        <fullName evidence="1">NrS-1 polymerase-like helicase domain-containing protein</fullName>
    </recommendedName>
</protein>
<reference evidence="2 3" key="1">
    <citation type="submission" date="2019-12" db="EMBL/GenBank/DDBJ databases">
        <title>Microbes associate with the intestines of laboratory mice.</title>
        <authorList>
            <person name="Navarre W."/>
            <person name="Wong E."/>
        </authorList>
    </citation>
    <scope>NUCLEOTIDE SEQUENCE [LARGE SCALE GENOMIC DNA]</scope>
    <source>
        <strain evidence="2 3">NM82_D38</strain>
    </source>
</reference>
<organism evidence="2 3">
    <name type="scientific">Parasutterella muris</name>
    <dbReference type="NCBI Taxonomy" id="2565572"/>
    <lineage>
        <taxon>Bacteria</taxon>
        <taxon>Pseudomonadati</taxon>
        <taxon>Pseudomonadota</taxon>
        <taxon>Betaproteobacteria</taxon>
        <taxon>Burkholderiales</taxon>
        <taxon>Sutterellaceae</taxon>
        <taxon>Parasutterella</taxon>
    </lineage>
</organism>
<dbReference type="AlphaFoldDB" id="A0A6L6YKY2"/>
<dbReference type="InterPro" id="IPR027417">
    <property type="entry name" value="P-loop_NTPase"/>
</dbReference>
<dbReference type="Proteomes" id="UP000472580">
    <property type="component" value="Unassembled WGS sequence"/>
</dbReference>
<accession>A0A6L6YKY2</accession>
<dbReference type="Pfam" id="PF19263">
    <property type="entry name" value="DUF5906"/>
    <property type="match status" value="1"/>
</dbReference>
<evidence type="ECO:0000313" key="2">
    <source>
        <dbReference type="EMBL" id="MVX57592.1"/>
    </source>
</evidence>
<sequence length="840" mass="95921">MAHNLREIEEQMSAVGIDLPPGHDLIVNGRNWRRFKPNNSNFKRGKDAWYGIWEQSLSNGKIYYFGTFGIGSQTYKIEHSRKGWTREEWTELESRKKADQEVIDKALEERRKSAREKAAKMWERAADSVSASHPYVRSKKIRPIGARQLRNQILVPVWKEETLVGLQTIFPDDTAEGAHAFQKKFLSGTETKGSFAVLGTLPEKPEVVFLTEGWATGCSIFEAVSQPVIVAFSAGNLLPVAETLRAKYPDSKICIAADNDAHYLRKLREECASRFGIDLQVHSSRSAAQDQCFDGGRVRAWWSKKDGEACVEYEEWIGDRTRPSHRSLNNTGVVKANIAAARVNACVFIPRFSNQQTWGTDFNDLASEEGINAVREQLEYSSATPVRAAKRGRSTSKTNEITENDKTILRVLADRYVAIDNTDTCWDLVYHRLAKISFIKQYYGSRLVSSWLQGLFGNRRIIQPEQLIFEPDPKKVPEGSISMFEGWPLVPTYDTSKCHLLIEHLFKICGEDENIFNWISSWLAYPLQHPGAKMASGLMIYGEREGTGKSIFFNVIAKIYGKYGCSVNQTMIQSDFNGWISQKLFMVGEEVVTNQDKRTLKGMLKNLVTNPTHTINEKGYPARFEVNKTNIVFLSNEQQPGILDPKDRRYMAIRFEEYSPPEYFQALAEEINNGGAAALYGWLLTLDLEDFDENTRPLETEARAELKKLGSNNSIRFIEEWQAGDTPFPAVPAVAWHLYDAYQMWCKASGERPVNREVFTTYCKHRLGSARRRVSLYDGPPDTSVFTNLVTMQKQLYWPETIVDGKSWSEVPKQKFEDGVLKFQRSIYKARERFRNYEPL</sequence>
<dbReference type="OrthoDB" id="110640at2"/>
<proteinExistence type="predicted"/>
<dbReference type="CDD" id="cd01029">
    <property type="entry name" value="TOPRIM_primases"/>
    <property type="match status" value="1"/>
</dbReference>
<name>A0A6L6YKY2_9BURK</name>
<dbReference type="InterPro" id="IPR034154">
    <property type="entry name" value="TOPRIM_DnaG/twinkle"/>
</dbReference>
<comment type="caution">
    <text evidence="2">The sequence shown here is derived from an EMBL/GenBank/DDBJ whole genome shotgun (WGS) entry which is preliminary data.</text>
</comment>
<feature type="domain" description="NrS-1 polymerase-like helicase" evidence="1">
    <location>
        <begin position="540"/>
        <end position="649"/>
    </location>
</feature>
<dbReference type="RefSeq" id="WP_160336011.1">
    <property type="nucleotide sequence ID" value="NZ_WSRP01000037.1"/>
</dbReference>
<evidence type="ECO:0000259" key="1">
    <source>
        <dbReference type="Pfam" id="PF19263"/>
    </source>
</evidence>
<evidence type="ECO:0000313" key="3">
    <source>
        <dbReference type="Proteomes" id="UP000472580"/>
    </source>
</evidence>
<dbReference type="InterPro" id="IPR045455">
    <property type="entry name" value="NrS-1_pol-like_helicase"/>
</dbReference>